<dbReference type="InterPro" id="IPR029009">
    <property type="entry name" value="ASB_dom_sf"/>
</dbReference>
<protein>
    <submittedName>
        <fullName evidence="1">Uncharacterized protein</fullName>
    </submittedName>
</protein>
<reference evidence="1 2" key="1">
    <citation type="journal article" date="2020" name="Nature">
        <title>Six reference-quality genomes reveal evolution of bat adaptations.</title>
        <authorList>
            <person name="Jebb D."/>
            <person name="Huang Z."/>
            <person name="Pippel M."/>
            <person name="Hughes G.M."/>
            <person name="Lavrichenko K."/>
            <person name="Devanna P."/>
            <person name="Winkler S."/>
            <person name="Jermiin L.S."/>
            <person name="Skirmuntt E.C."/>
            <person name="Katzourakis A."/>
            <person name="Burkitt-Gray L."/>
            <person name="Ray D.A."/>
            <person name="Sullivan K.A.M."/>
            <person name="Roscito J.G."/>
            <person name="Kirilenko B.M."/>
            <person name="Davalos L.M."/>
            <person name="Corthals A.P."/>
            <person name="Power M.L."/>
            <person name="Jones G."/>
            <person name="Ransome R.D."/>
            <person name="Dechmann D.K.N."/>
            <person name="Locatelli A.G."/>
            <person name="Puechmaille S.J."/>
            <person name="Fedrigo O."/>
            <person name="Jarvis E.D."/>
            <person name="Hiller M."/>
            <person name="Vernes S.C."/>
            <person name="Myers E.W."/>
            <person name="Teeling E.C."/>
        </authorList>
    </citation>
    <scope>NUCLEOTIDE SEQUENCE [LARGE SCALE GENOMIC DNA]</scope>
    <source>
        <strain evidence="1">MPipKuh1</strain>
        <tissue evidence="1">Flight muscle</tissue>
    </source>
</reference>
<organism evidence="1 2">
    <name type="scientific">Pipistrellus kuhlii</name>
    <name type="common">Kuhl's pipistrelle</name>
    <dbReference type="NCBI Taxonomy" id="59472"/>
    <lineage>
        <taxon>Eukaryota</taxon>
        <taxon>Metazoa</taxon>
        <taxon>Chordata</taxon>
        <taxon>Craniata</taxon>
        <taxon>Vertebrata</taxon>
        <taxon>Euteleostomi</taxon>
        <taxon>Mammalia</taxon>
        <taxon>Eutheria</taxon>
        <taxon>Laurasiatheria</taxon>
        <taxon>Chiroptera</taxon>
        <taxon>Yangochiroptera</taxon>
        <taxon>Vespertilionidae</taxon>
        <taxon>Pipistrellus</taxon>
    </lineage>
</organism>
<comment type="caution">
    <text evidence="1">The sequence shown here is derived from an EMBL/GenBank/DDBJ whole genome shotgun (WGS) entry which is preliminary data.</text>
</comment>
<evidence type="ECO:0000313" key="2">
    <source>
        <dbReference type="Proteomes" id="UP000558488"/>
    </source>
</evidence>
<dbReference type="AlphaFoldDB" id="A0A7J8B2E7"/>
<accession>A0A7J8B2E7</accession>
<name>A0A7J8B2E7_PIPKU</name>
<proteinExistence type="predicted"/>
<keyword evidence="2" id="KW-1185">Reference proteome</keyword>
<evidence type="ECO:0000313" key="1">
    <source>
        <dbReference type="EMBL" id="KAF6392540.1"/>
    </source>
</evidence>
<sequence length="133" mass="14431">MRAWAECSKGTIQVVTQGLTLKNAWNCLNPEVIVGLLKDTSNHVDVNLENAKLLVKEAGLNGVDFVQGTTPVLQALNRAAFRPEVSLCRDLPLLLFWAQPSNPAMLPTMIGLLAEASMQLLSCQTMVVINGET</sequence>
<dbReference type="SUPFAM" id="SSF143548">
    <property type="entry name" value="Serine metabolism enzymes domain"/>
    <property type="match status" value="1"/>
</dbReference>
<dbReference type="Proteomes" id="UP000558488">
    <property type="component" value="Unassembled WGS sequence"/>
</dbReference>
<dbReference type="EMBL" id="JACAGB010000001">
    <property type="protein sequence ID" value="KAF6392540.1"/>
    <property type="molecule type" value="Genomic_DNA"/>
</dbReference>
<gene>
    <name evidence="1" type="ORF">mPipKuh1_007741</name>
</gene>